<feature type="transmembrane region" description="Helical" evidence="7">
    <location>
        <begin position="124"/>
        <end position="143"/>
    </location>
</feature>
<feature type="transmembrane region" description="Helical" evidence="7">
    <location>
        <begin position="284"/>
        <end position="305"/>
    </location>
</feature>
<feature type="transmembrane region" description="Helical" evidence="7">
    <location>
        <begin position="235"/>
        <end position="258"/>
    </location>
</feature>
<dbReference type="PIRSF" id="PIRSF006060">
    <property type="entry name" value="AA_transporter"/>
    <property type="match status" value="1"/>
</dbReference>
<keyword evidence="5 7" id="KW-1133">Transmembrane helix</keyword>
<keyword evidence="9" id="KW-1185">Reference proteome</keyword>
<keyword evidence="4 7" id="KW-0812">Transmembrane</keyword>
<dbReference type="eggNOG" id="COG0531">
    <property type="taxonomic scope" value="Bacteria"/>
</dbReference>
<feature type="transmembrane region" description="Helical" evidence="7">
    <location>
        <begin position="437"/>
        <end position="454"/>
    </location>
</feature>
<evidence type="ECO:0000256" key="1">
    <source>
        <dbReference type="ARBA" id="ARBA00004651"/>
    </source>
</evidence>
<reference evidence="8 9" key="1">
    <citation type="journal article" date="2013" name="Genome Announc.">
        <title>Draft Genome Sequence of Catellicoccus marimammalium, a Novel Species Commonly Found in Gull Feces.</title>
        <authorList>
            <person name="Weigand M.R."/>
            <person name="Ryu H."/>
            <person name="Bozcek L."/>
            <person name="Konstantinidis K.T."/>
            <person name="Santo Domingo J.W."/>
        </authorList>
    </citation>
    <scope>NUCLEOTIDE SEQUENCE [LARGE SCALE GENOMIC DNA]</scope>
    <source>
        <strain evidence="8 9">M35/04/3</strain>
    </source>
</reference>
<evidence type="ECO:0000256" key="6">
    <source>
        <dbReference type="ARBA" id="ARBA00023136"/>
    </source>
</evidence>
<dbReference type="PANTHER" id="PTHR42770">
    <property type="entry name" value="AMINO ACID TRANSPORTER-RELATED"/>
    <property type="match status" value="1"/>
</dbReference>
<evidence type="ECO:0000313" key="8">
    <source>
        <dbReference type="EMBL" id="EKU26829.1"/>
    </source>
</evidence>
<dbReference type="Gene3D" id="1.20.1740.10">
    <property type="entry name" value="Amino acid/polyamine transporter I"/>
    <property type="match status" value="1"/>
</dbReference>
<dbReference type="GO" id="GO:0022857">
    <property type="term" value="F:transmembrane transporter activity"/>
    <property type="evidence" value="ECO:0007669"/>
    <property type="project" value="InterPro"/>
</dbReference>
<dbReference type="RefSeq" id="WP_009491882.1">
    <property type="nucleotide sequence ID" value="NZ_AMYT01000022.1"/>
</dbReference>
<keyword evidence="6 7" id="KW-0472">Membrane</keyword>
<dbReference type="GO" id="GO:0005886">
    <property type="term" value="C:plasma membrane"/>
    <property type="evidence" value="ECO:0007669"/>
    <property type="project" value="UniProtKB-SubCell"/>
</dbReference>
<feature type="transmembrane region" description="Helical" evidence="7">
    <location>
        <begin position="339"/>
        <end position="357"/>
    </location>
</feature>
<evidence type="ECO:0000313" key="9">
    <source>
        <dbReference type="Proteomes" id="UP000016057"/>
    </source>
</evidence>
<feature type="transmembrane region" description="Helical" evidence="7">
    <location>
        <begin position="408"/>
        <end position="431"/>
    </location>
</feature>
<protein>
    <submittedName>
        <fullName evidence="8">Amino acid permease family protein</fullName>
    </submittedName>
</protein>
<keyword evidence="2" id="KW-0813">Transport</keyword>
<dbReference type="OrthoDB" id="9791588at2"/>
<dbReference type="NCBIfam" id="NF040513">
    <property type="entry name" value="antiport_TyrP"/>
    <property type="match status" value="1"/>
</dbReference>
<dbReference type="AlphaFoldDB" id="K8Z723"/>
<dbReference type="PATRIC" id="fig|1234409.3.peg.1056"/>
<name>K8Z723_9ENTE</name>
<dbReference type="STRING" id="1234409.C683_1104"/>
<evidence type="ECO:0000256" key="3">
    <source>
        <dbReference type="ARBA" id="ARBA00022475"/>
    </source>
</evidence>
<dbReference type="EMBL" id="AMYT01000022">
    <property type="protein sequence ID" value="EKU26829.1"/>
    <property type="molecule type" value="Genomic_DNA"/>
</dbReference>
<dbReference type="InterPro" id="IPR050367">
    <property type="entry name" value="APC_superfamily"/>
</dbReference>
<comment type="caution">
    <text evidence="8">The sequence shown here is derived from an EMBL/GenBank/DDBJ whole genome shotgun (WGS) entry which is preliminary data.</text>
</comment>
<organism evidence="8 9">
    <name type="scientific">Catellicoccus marimammalium M35/04/3</name>
    <dbReference type="NCBI Taxonomy" id="1234409"/>
    <lineage>
        <taxon>Bacteria</taxon>
        <taxon>Bacillati</taxon>
        <taxon>Bacillota</taxon>
        <taxon>Bacilli</taxon>
        <taxon>Lactobacillales</taxon>
        <taxon>Enterococcaceae</taxon>
        <taxon>Catellicoccus</taxon>
    </lineage>
</organism>
<accession>K8Z723</accession>
<dbReference type="PANTHER" id="PTHR42770:SF15">
    <property type="entry name" value="GLUTAMATE_GAMMA-AMINOBUTYRATE ANTIPORTER-RELATED"/>
    <property type="match status" value="1"/>
</dbReference>
<feature type="transmembrane region" description="Helical" evidence="7">
    <location>
        <begin position="155"/>
        <end position="176"/>
    </location>
</feature>
<feature type="transmembrane region" description="Helical" evidence="7">
    <location>
        <begin position="202"/>
        <end position="223"/>
    </location>
</feature>
<evidence type="ECO:0000256" key="7">
    <source>
        <dbReference type="SAM" id="Phobius"/>
    </source>
</evidence>
<dbReference type="InterPro" id="IPR002293">
    <property type="entry name" value="AA/rel_permease1"/>
</dbReference>
<evidence type="ECO:0000256" key="4">
    <source>
        <dbReference type="ARBA" id="ARBA00022692"/>
    </source>
</evidence>
<dbReference type="Proteomes" id="UP000016057">
    <property type="component" value="Unassembled WGS sequence"/>
</dbReference>
<feature type="transmembrane region" description="Helical" evidence="7">
    <location>
        <begin position="37"/>
        <end position="58"/>
    </location>
</feature>
<feature type="transmembrane region" description="Helical" evidence="7">
    <location>
        <begin position="363"/>
        <end position="387"/>
    </location>
</feature>
<feature type="transmembrane region" description="Helical" evidence="7">
    <location>
        <begin position="12"/>
        <end position="31"/>
    </location>
</feature>
<evidence type="ECO:0000256" key="2">
    <source>
        <dbReference type="ARBA" id="ARBA00022448"/>
    </source>
</evidence>
<sequence length="471" mass="51309">MEDGQKTSKNITLGTFVGMTMALCATVRSIPSIAATGWAQITYMLFAVIFFALPVALISGELGTMLQGDGGPQLWVSSALGNRWGFVTSWLLWVQMFPGMVMVASTIGPLIGNTIGNAELGTNHYFVLACILVCYWIITILNLKFDMAKIGGQLGVWLGVYIPIVILMVMGAAATFKTGINPSSTLGAFSFDKLIPHDAQSLQYFAAIAFVFVGIELSSVYIPRLHDAEKNYSKGILIALLGLILMNIVNSIFVANIVPSGHIELSNITQPILLYCNVLHLPTWIANVFSFLVVIGVLIQLSAWVTGPGQTMIQVAKAGQLPPKWHFYRQNKYGVSKNVVLTQTICISLFALMYGFMDDVNGVFLTLTNTTTILYAIVYVLIALALIKLRKSQPNAERPYRIGKKGNGLAFTVAGALLFGIAVVIFATLFASDIKQSIMIVILTVILVIVPILIDKAKKDSWEQDVLDDLK</sequence>
<comment type="subcellular location">
    <subcellularLocation>
        <location evidence="1">Cell membrane</location>
        <topology evidence="1">Multi-pass membrane protein</topology>
    </subcellularLocation>
</comment>
<dbReference type="Pfam" id="PF13520">
    <property type="entry name" value="AA_permease_2"/>
    <property type="match status" value="1"/>
</dbReference>
<keyword evidence="3" id="KW-1003">Cell membrane</keyword>
<proteinExistence type="predicted"/>
<evidence type="ECO:0000256" key="5">
    <source>
        <dbReference type="ARBA" id="ARBA00022989"/>
    </source>
</evidence>
<feature type="transmembrane region" description="Helical" evidence="7">
    <location>
        <begin position="90"/>
        <end position="112"/>
    </location>
</feature>
<gene>
    <name evidence="8" type="ORF">C683_1104</name>
</gene>